<evidence type="ECO:0000256" key="3">
    <source>
        <dbReference type="ARBA" id="ARBA00022729"/>
    </source>
</evidence>
<evidence type="ECO:0000259" key="5">
    <source>
        <dbReference type="Pfam" id="PF09084"/>
    </source>
</evidence>
<gene>
    <name evidence="6" type="ORF">CfP315_0751</name>
</gene>
<dbReference type="KEGG" id="ips:CfP315_0751"/>
<dbReference type="InterPro" id="IPR015168">
    <property type="entry name" value="SsuA/THI5"/>
</dbReference>
<feature type="transmembrane region" description="Helical" evidence="4">
    <location>
        <begin position="7"/>
        <end position="24"/>
    </location>
</feature>
<organism evidence="6">
    <name type="scientific">Candidatus Improbicoccus pseudotrichonymphae</name>
    <dbReference type="NCBI Taxonomy" id="3033792"/>
    <lineage>
        <taxon>Bacteria</taxon>
        <taxon>Bacillati</taxon>
        <taxon>Bacillota</taxon>
        <taxon>Clostridia</taxon>
        <taxon>Candidatus Improbicoccus</taxon>
    </lineage>
</organism>
<keyword evidence="4" id="KW-0812">Transmembrane</keyword>
<comment type="subcellular location">
    <subcellularLocation>
        <location evidence="1">Periplasm</location>
    </subcellularLocation>
</comment>
<dbReference type="Gene3D" id="3.40.190.10">
    <property type="entry name" value="Periplasmic binding protein-like II"/>
    <property type="match status" value="2"/>
</dbReference>
<feature type="domain" description="SsuA/THI5-like" evidence="5">
    <location>
        <begin position="48"/>
        <end position="250"/>
    </location>
</feature>
<dbReference type="Proteomes" id="UP001337580">
    <property type="component" value="Chromosome"/>
</dbReference>
<reference evidence="6" key="1">
    <citation type="journal article" date="2023" name="ISME J.">
        <title>Emergence of putative energy parasites within Clostridia revealed by genome analysis of a novel endosymbiotic clade.</title>
        <authorList>
            <person name="Takahashi K."/>
            <person name="Kuwahara H."/>
            <person name="Horikawa Y."/>
            <person name="Izawa K."/>
            <person name="Kato D."/>
            <person name="Inagaki T."/>
            <person name="Yuki M."/>
            <person name="Ohkuma M."/>
            <person name="Hongoh Y."/>
        </authorList>
    </citation>
    <scope>NUCLEOTIDE SEQUENCE</scope>
    <source>
        <strain evidence="6">CfP3-15</strain>
    </source>
</reference>
<keyword evidence="3" id="KW-0732">Signal</keyword>
<dbReference type="EMBL" id="AP027924">
    <property type="protein sequence ID" value="BED92158.1"/>
    <property type="molecule type" value="Genomic_DNA"/>
</dbReference>
<dbReference type="GO" id="GO:0042597">
    <property type="term" value="C:periplasmic space"/>
    <property type="evidence" value="ECO:0007669"/>
    <property type="project" value="UniProtKB-SubCell"/>
</dbReference>
<dbReference type="SUPFAM" id="SSF53850">
    <property type="entry name" value="Periplasmic binding protein-like II"/>
    <property type="match status" value="1"/>
</dbReference>
<keyword evidence="4" id="KW-0472">Membrane</keyword>
<evidence type="ECO:0000313" key="6">
    <source>
        <dbReference type="EMBL" id="BED92158.1"/>
    </source>
</evidence>
<dbReference type="PANTHER" id="PTHR30024:SF47">
    <property type="entry name" value="TAURINE-BINDING PERIPLASMIC PROTEIN"/>
    <property type="match status" value="1"/>
</dbReference>
<keyword evidence="4" id="KW-1133">Transmembrane helix</keyword>
<dbReference type="AlphaFoldDB" id="A0AA48KX91"/>
<dbReference type="Pfam" id="PF09084">
    <property type="entry name" value="NMT1"/>
    <property type="match status" value="1"/>
</dbReference>
<name>A0AA48KX91_9FIRM</name>
<protein>
    <submittedName>
        <fullName evidence="6">ABC transporter substrate-binding protein</fullName>
    </submittedName>
</protein>
<sequence>MTIKSKYNLIFILIIILFFIIVYLCKINTNNQHNLIKINEVTRSIFYAPQYVAIELGYFEDEGINVELMTSNGSDQAMSSIISGSSDIALVGPETAVYIYQKGKKNYPVIFASLTKRDGHFLVGKEKKEDFNWENLNGKCVISNRKGSLPYMLFLYITYIKKIKPKIIDNISLDSAPTAYISGAGDYINLLEPSATSIKNKTNSNILKSLSSETKDIPYTVYSCTSEYFNSNKKTISKFVRAINKAQFWIEKNNSETIANSIKGHFPHDNLENITLFVEKYKENGVWNQEVEIGKKSIDFLKEVMINARELENGTDINKIFKNSSDINEGN</sequence>
<evidence type="ECO:0000256" key="1">
    <source>
        <dbReference type="ARBA" id="ARBA00004418"/>
    </source>
</evidence>
<accession>A0AA48KX91</accession>
<comment type="similarity">
    <text evidence="2">Belongs to the bacterial solute-binding protein SsuA/TauA family.</text>
</comment>
<proteinExistence type="inferred from homology"/>
<evidence type="ECO:0000256" key="2">
    <source>
        <dbReference type="ARBA" id="ARBA00010742"/>
    </source>
</evidence>
<dbReference type="PANTHER" id="PTHR30024">
    <property type="entry name" value="ALIPHATIC SULFONATES-BINDING PROTEIN-RELATED"/>
    <property type="match status" value="1"/>
</dbReference>
<evidence type="ECO:0000256" key="4">
    <source>
        <dbReference type="SAM" id="Phobius"/>
    </source>
</evidence>